<comment type="function">
    <text evidence="6">Responsible for synthesis of pseudouridine from uracil.</text>
</comment>
<dbReference type="Proteomes" id="UP000005104">
    <property type="component" value="Chromosome"/>
</dbReference>
<evidence type="ECO:0000259" key="7">
    <source>
        <dbReference type="Pfam" id="PF00849"/>
    </source>
</evidence>
<dbReference type="HOGENOM" id="CLU_016902_8_0_9"/>
<evidence type="ECO:0000256" key="5">
    <source>
        <dbReference type="PROSITE-ProRule" id="PRU00182"/>
    </source>
</evidence>
<dbReference type="Gene3D" id="3.30.2350.10">
    <property type="entry name" value="Pseudouridine synthase"/>
    <property type="match status" value="1"/>
</dbReference>
<protein>
    <recommendedName>
        <fullName evidence="6">Pseudouridine synthase</fullName>
        <ecNumber evidence="6">5.4.99.-</ecNumber>
    </recommendedName>
</protein>
<evidence type="ECO:0000256" key="4">
    <source>
        <dbReference type="PIRSR" id="PIRSR606225-1"/>
    </source>
</evidence>
<name>H5XWF8_9FIRM</name>
<dbReference type="GO" id="GO:0003723">
    <property type="term" value="F:RNA binding"/>
    <property type="evidence" value="ECO:0007669"/>
    <property type="project" value="UniProtKB-KW"/>
</dbReference>
<dbReference type="InterPro" id="IPR006145">
    <property type="entry name" value="PsdUridine_synth_RsuA/RluA"/>
</dbReference>
<feature type="active site" evidence="4">
    <location>
        <position position="135"/>
    </location>
</feature>
<dbReference type="PROSITE" id="PS50889">
    <property type="entry name" value="S4"/>
    <property type="match status" value="1"/>
</dbReference>
<evidence type="ECO:0000313" key="8">
    <source>
        <dbReference type="EMBL" id="EHQ90327.1"/>
    </source>
</evidence>
<dbReference type="Pfam" id="PF00849">
    <property type="entry name" value="PseudoU_synth_2"/>
    <property type="match status" value="1"/>
</dbReference>
<gene>
    <name evidence="8" type="ORF">DesyoDRAFT_3297</name>
</gene>
<keyword evidence="9" id="KW-1185">Reference proteome</keyword>
<evidence type="ECO:0000256" key="2">
    <source>
        <dbReference type="ARBA" id="ARBA00010876"/>
    </source>
</evidence>
<proteinExistence type="inferred from homology"/>
<keyword evidence="5" id="KW-0694">RNA-binding</keyword>
<dbReference type="GO" id="GO:0000455">
    <property type="term" value="P:enzyme-directed rRNA pseudouridine synthesis"/>
    <property type="evidence" value="ECO:0007669"/>
    <property type="project" value="TreeGrafter"/>
</dbReference>
<evidence type="ECO:0000313" key="9">
    <source>
        <dbReference type="Proteomes" id="UP000005104"/>
    </source>
</evidence>
<dbReference type="RefSeq" id="WP_007784665.1">
    <property type="nucleotide sequence ID" value="NZ_CM001441.1"/>
</dbReference>
<dbReference type="PROSITE" id="PS01129">
    <property type="entry name" value="PSI_RLU"/>
    <property type="match status" value="1"/>
</dbReference>
<dbReference type="PANTHER" id="PTHR21600:SF44">
    <property type="entry name" value="RIBOSOMAL LARGE SUBUNIT PSEUDOURIDINE SYNTHASE D"/>
    <property type="match status" value="1"/>
</dbReference>
<dbReference type="SUPFAM" id="SSF55120">
    <property type="entry name" value="Pseudouridine synthase"/>
    <property type="match status" value="1"/>
</dbReference>
<organism evidence="8 9">
    <name type="scientific">Desulfosporosinus youngiae DSM 17734</name>
    <dbReference type="NCBI Taxonomy" id="768710"/>
    <lineage>
        <taxon>Bacteria</taxon>
        <taxon>Bacillati</taxon>
        <taxon>Bacillota</taxon>
        <taxon>Clostridia</taxon>
        <taxon>Eubacteriales</taxon>
        <taxon>Desulfitobacteriaceae</taxon>
        <taxon>Desulfosporosinus</taxon>
    </lineage>
</organism>
<keyword evidence="3 6" id="KW-0413">Isomerase</keyword>
<dbReference type="GO" id="GO:0009982">
    <property type="term" value="F:pseudouridine synthase activity"/>
    <property type="evidence" value="ECO:0007669"/>
    <property type="project" value="InterPro"/>
</dbReference>
<accession>H5XWF8</accession>
<dbReference type="STRING" id="768710.DesyoDRAFT_3297"/>
<evidence type="ECO:0000256" key="3">
    <source>
        <dbReference type="ARBA" id="ARBA00023235"/>
    </source>
</evidence>
<evidence type="ECO:0000256" key="1">
    <source>
        <dbReference type="ARBA" id="ARBA00000073"/>
    </source>
</evidence>
<dbReference type="EMBL" id="CM001441">
    <property type="protein sequence ID" value="EHQ90327.1"/>
    <property type="molecule type" value="Genomic_DNA"/>
</dbReference>
<dbReference type="CDD" id="cd02869">
    <property type="entry name" value="PseudoU_synth_RluA_like"/>
    <property type="match status" value="1"/>
</dbReference>
<dbReference type="PANTHER" id="PTHR21600">
    <property type="entry name" value="MITOCHONDRIAL RNA PSEUDOURIDINE SYNTHASE"/>
    <property type="match status" value="1"/>
</dbReference>
<dbReference type="GO" id="GO:0140098">
    <property type="term" value="F:catalytic activity, acting on RNA"/>
    <property type="evidence" value="ECO:0007669"/>
    <property type="project" value="UniProtKB-ARBA"/>
</dbReference>
<evidence type="ECO:0000256" key="6">
    <source>
        <dbReference type="RuleBase" id="RU362028"/>
    </source>
</evidence>
<dbReference type="InterPro" id="IPR050188">
    <property type="entry name" value="RluA_PseudoU_synthase"/>
</dbReference>
<dbReference type="InterPro" id="IPR006225">
    <property type="entry name" value="PsdUridine_synth_RluC/D"/>
</dbReference>
<comment type="similarity">
    <text evidence="2 6">Belongs to the pseudouridine synthase RluA family.</text>
</comment>
<dbReference type="NCBIfam" id="TIGR00005">
    <property type="entry name" value="rluA_subfam"/>
    <property type="match status" value="1"/>
</dbReference>
<comment type="catalytic activity">
    <reaction evidence="1 6">
        <text>a uridine in RNA = a pseudouridine in RNA</text>
        <dbReference type="Rhea" id="RHEA:48348"/>
        <dbReference type="Rhea" id="RHEA-COMP:12068"/>
        <dbReference type="Rhea" id="RHEA-COMP:12069"/>
        <dbReference type="ChEBI" id="CHEBI:65314"/>
        <dbReference type="ChEBI" id="CHEBI:65315"/>
    </reaction>
</comment>
<dbReference type="EC" id="5.4.99.-" evidence="6"/>
<reference evidence="8 9" key="1">
    <citation type="submission" date="2011-11" db="EMBL/GenBank/DDBJ databases">
        <title>The Noncontiguous Finished genome of Desulfosporosinus youngiae DSM 17734.</title>
        <authorList>
            <consortium name="US DOE Joint Genome Institute (JGI-PGF)"/>
            <person name="Lucas S."/>
            <person name="Han J."/>
            <person name="Lapidus A."/>
            <person name="Cheng J.-F."/>
            <person name="Goodwin L."/>
            <person name="Pitluck S."/>
            <person name="Peters L."/>
            <person name="Ovchinnikova G."/>
            <person name="Lu M."/>
            <person name="Land M.L."/>
            <person name="Hauser L."/>
            <person name="Pester M."/>
            <person name="Spring S."/>
            <person name="Ollivier B."/>
            <person name="Rattei T."/>
            <person name="Klenk H.-P."/>
            <person name="Wagner M."/>
            <person name="Loy A."/>
            <person name="Woyke T.J."/>
        </authorList>
    </citation>
    <scope>NUCLEOTIDE SEQUENCE [LARGE SCALE GENOMIC DNA]</scope>
    <source>
        <strain evidence="8 9">DSM 17734</strain>
    </source>
</reference>
<dbReference type="InterPro" id="IPR020103">
    <property type="entry name" value="PsdUridine_synth_cat_dom_sf"/>
</dbReference>
<dbReference type="InterPro" id="IPR006224">
    <property type="entry name" value="PsdUridine_synth_RluA-like_CS"/>
</dbReference>
<feature type="domain" description="Pseudouridine synthase RsuA/RluA-like" evidence="7">
    <location>
        <begin position="88"/>
        <end position="238"/>
    </location>
</feature>
<sequence length="297" mass="33489">MKSYNSYSIAEEHQGFTVEVYLKQVLNYSGRKIQKLTRQKGILLNKKKVFLQRKIKSGDILRVATLEDFSYGVEPEQGPLEILYEDDYLIVLNKPTGLLVHPAGQTSRGTLSNYLAYYYQEQNAINTVRPIHRLDRETSGCIVFAKDSHTQALLDKSLKIRSLKRTYRAVVNGIVNPPLGTINAPIGPHPTKPNRRAVNQKGDPAITHYKTLQSFSEASLLELTLDTGRTHQIRVHLAYLGHPIIGDRMYGKGSALITGQALHAFSLRFPHPVEQGEIMVEASYPTNFLRVLENYST</sequence>
<dbReference type="OrthoDB" id="9807829at2"/>
<dbReference type="AlphaFoldDB" id="H5XWF8"/>
<dbReference type="eggNOG" id="COG0564">
    <property type="taxonomic scope" value="Bacteria"/>
</dbReference>